<evidence type="ECO:0000313" key="2">
    <source>
        <dbReference type="Proteomes" id="UP001149074"/>
    </source>
</evidence>
<accession>A0A9W9EYD0</accession>
<dbReference type="AlphaFoldDB" id="A0A9W9EYD0"/>
<reference evidence="1" key="1">
    <citation type="submission" date="2022-11" db="EMBL/GenBank/DDBJ databases">
        <authorList>
            <person name="Petersen C."/>
        </authorList>
    </citation>
    <scope>NUCLEOTIDE SEQUENCE</scope>
    <source>
        <strain evidence="1">IBT 30761</strain>
    </source>
</reference>
<evidence type="ECO:0000313" key="1">
    <source>
        <dbReference type="EMBL" id="KAJ5090258.1"/>
    </source>
</evidence>
<name>A0A9W9EYD0_9EURO</name>
<dbReference type="Proteomes" id="UP001149074">
    <property type="component" value="Unassembled WGS sequence"/>
</dbReference>
<dbReference type="GeneID" id="81360412"/>
<dbReference type="RefSeq" id="XP_056472239.1">
    <property type="nucleotide sequence ID" value="XM_056621433.1"/>
</dbReference>
<sequence length="88" mass="9881">MNDLRTTLKKKCHKPGQIKTVWYQAPYSERTPAVLRIGSSDLLSIAVFSRHATACQPRCSKALNSRTVGGKFEKKPKVECEESSRSSR</sequence>
<protein>
    <submittedName>
        <fullName evidence="1">Uncharacterized protein</fullName>
    </submittedName>
</protein>
<proteinExistence type="predicted"/>
<comment type="caution">
    <text evidence="1">The sequence shown here is derived from an EMBL/GenBank/DDBJ whole genome shotgun (WGS) entry which is preliminary data.</text>
</comment>
<dbReference type="EMBL" id="JAPQKI010000009">
    <property type="protein sequence ID" value="KAJ5090258.1"/>
    <property type="molecule type" value="Genomic_DNA"/>
</dbReference>
<keyword evidence="2" id="KW-1185">Reference proteome</keyword>
<reference evidence="1" key="2">
    <citation type="journal article" date="2023" name="IMA Fungus">
        <title>Comparative genomic study of the Penicillium genus elucidates a diverse pangenome and 15 lateral gene transfer events.</title>
        <authorList>
            <person name="Petersen C."/>
            <person name="Sorensen T."/>
            <person name="Nielsen M.R."/>
            <person name="Sondergaard T.E."/>
            <person name="Sorensen J.L."/>
            <person name="Fitzpatrick D.A."/>
            <person name="Frisvad J.C."/>
            <person name="Nielsen K.L."/>
        </authorList>
    </citation>
    <scope>NUCLEOTIDE SEQUENCE</scope>
    <source>
        <strain evidence="1">IBT 30761</strain>
    </source>
</reference>
<gene>
    <name evidence="1" type="ORF">N7532_008942</name>
</gene>
<organism evidence="1 2">
    <name type="scientific">Penicillium argentinense</name>
    <dbReference type="NCBI Taxonomy" id="1131581"/>
    <lineage>
        <taxon>Eukaryota</taxon>
        <taxon>Fungi</taxon>
        <taxon>Dikarya</taxon>
        <taxon>Ascomycota</taxon>
        <taxon>Pezizomycotina</taxon>
        <taxon>Eurotiomycetes</taxon>
        <taxon>Eurotiomycetidae</taxon>
        <taxon>Eurotiales</taxon>
        <taxon>Aspergillaceae</taxon>
        <taxon>Penicillium</taxon>
    </lineage>
</organism>